<proteinExistence type="predicted"/>
<feature type="region of interest" description="Disordered" evidence="1">
    <location>
        <begin position="44"/>
        <end position="84"/>
    </location>
</feature>
<name>A0A4C1YFR3_EUMVA</name>
<keyword evidence="3" id="KW-1185">Reference proteome</keyword>
<evidence type="ECO:0000256" key="1">
    <source>
        <dbReference type="SAM" id="MobiDB-lite"/>
    </source>
</evidence>
<evidence type="ECO:0000313" key="2">
    <source>
        <dbReference type="EMBL" id="GBP73287.1"/>
    </source>
</evidence>
<evidence type="ECO:0000313" key="3">
    <source>
        <dbReference type="Proteomes" id="UP000299102"/>
    </source>
</evidence>
<dbReference type="EMBL" id="BGZK01001168">
    <property type="protein sequence ID" value="GBP73287.1"/>
    <property type="molecule type" value="Genomic_DNA"/>
</dbReference>
<protein>
    <submittedName>
        <fullName evidence="2">Uncharacterized protein</fullName>
    </submittedName>
</protein>
<dbReference type="Proteomes" id="UP000299102">
    <property type="component" value="Unassembled WGS sequence"/>
</dbReference>
<reference evidence="2 3" key="1">
    <citation type="journal article" date="2019" name="Commun. Biol.">
        <title>The bagworm genome reveals a unique fibroin gene that provides high tensile strength.</title>
        <authorList>
            <person name="Kono N."/>
            <person name="Nakamura H."/>
            <person name="Ohtoshi R."/>
            <person name="Tomita M."/>
            <person name="Numata K."/>
            <person name="Arakawa K."/>
        </authorList>
    </citation>
    <scope>NUCLEOTIDE SEQUENCE [LARGE SCALE GENOMIC DNA]</scope>
</reference>
<dbReference type="AlphaFoldDB" id="A0A4C1YFR3"/>
<sequence>MRCVKPTAYELAAPDWHSGVHGMKFKFRDLEIICGRVTSSAAVQESDELDETDRVPFCCPENPKKNKKKPDDAERSPTRRAVAPALTLSAARGRATDLTLIASERFL</sequence>
<comment type="caution">
    <text evidence="2">The sequence shown here is derived from an EMBL/GenBank/DDBJ whole genome shotgun (WGS) entry which is preliminary data.</text>
</comment>
<gene>
    <name evidence="2" type="ORF">EVAR_54781_1</name>
</gene>
<accession>A0A4C1YFR3</accession>
<organism evidence="2 3">
    <name type="scientific">Eumeta variegata</name>
    <name type="common">Bagworm moth</name>
    <name type="synonym">Eumeta japonica</name>
    <dbReference type="NCBI Taxonomy" id="151549"/>
    <lineage>
        <taxon>Eukaryota</taxon>
        <taxon>Metazoa</taxon>
        <taxon>Ecdysozoa</taxon>
        <taxon>Arthropoda</taxon>
        <taxon>Hexapoda</taxon>
        <taxon>Insecta</taxon>
        <taxon>Pterygota</taxon>
        <taxon>Neoptera</taxon>
        <taxon>Endopterygota</taxon>
        <taxon>Lepidoptera</taxon>
        <taxon>Glossata</taxon>
        <taxon>Ditrysia</taxon>
        <taxon>Tineoidea</taxon>
        <taxon>Psychidae</taxon>
        <taxon>Oiketicinae</taxon>
        <taxon>Eumeta</taxon>
    </lineage>
</organism>